<dbReference type="Proteomes" id="UP001501867">
    <property type="component" value="Unassembled WGS sequence"/>
</dbReference>
<dbReference type="Pfam" id="PF01882">
    <property type="entry name" value="DUF58"/>
    <property type="match status" value="1"/>
</dbReference>
<proteinExistence type="predicted"/>
<feature type="region of interest" description="Disordered" evidence="1">
    <location>
        <begin position="163"/>
        <end position="188"/>
    </location>
</feature>
<keyword evidence="4" id="KW-1185">Reference proteome</keyword>
<evidence type="ECO:0000256" key="1">
    <source>
        <dbReference type="SAM" id="MobiDB-lite"/>
    </source>
</evidence>
<accession>A0ABN0V8E6</accession>
<sequence length="412" mass="42236">MITARGAGVLGVSLVLPACAWLLGTAALAAPAVGGLLSLGAAALLVRSAAANGGPARLDRETVTRGETVTLTADRPSVPAWIPLAWELLVSEGTSGLPGTPAGRGAAQAAGDGATLVLRMSPQHHGVLVIGPSALSVTDPLALFRRESRAGGARTLRVLPRTLPVPGAQGGRAHSAQVTGRPLPRRDGPEFHMLREYRTGDDARRIHWPSSARTTTLLVRQDTAVEEPVRYLWFDARADCYPDRASFEEAVDTAASLAVDAARKGLALRMWTSDGAVLNSPSGPSGAARSLEFLTEVAPVPPGPRQDRPGSRPGTAAGTAGGRSPGPYRVPAQGLLTVVTGESANGRALPTPTTGGCAVVALHLGSAAPRAEPGGDGPVAGSAPVRHRHARDAEQALLLWASAVGGAPRRRA</sequence>
<evidence type="ECO:0000313" key="4">
    <source>
        <dbReference type="Proteomes" id="UP001501867"/>
    </source>
</evidence>
<comment type="caution">
    <text evidence="3">The sequence shown here is derived from an EMBL/GenBank/DDBJ whole genome shotgun (WGS) entry which is preliminary data.</text>
</comment>
<dbReference type="EMBL" id="BAAABV010000011">
    <property type="protein sequence ID" value="GAA0280214.1"/>
    <property type="molecule type" value="Genomic_DNA"/>
</dbReference>
<feature type="region of interest" description="Disordered" evidence="1">
    <location>
        <begin position="298"/>
        <end position="331"/>
    </location>
</feature>
<name>A0ABN0V8E6_9ACTN</name>
<dbReference type="PANTHER" id="PTHR34351">
    <property type="entry name" value="SLR1927 PROTEIN-RELATED"/>
    <property type="match status" value="1"/>
</dbReference>
<reference evidence="3 4" key="1">
    <citation type="journal article" date="2019" name="Int. J. Syst. Evol. Microbiol.">
        <title>The Global Catalogue of Microorganisms (GCM) 10K type strain sequencing project: providing services to taxonomists for standard genome sequencing and annotation.</title>
        <authorList>
            <consortium name="The Broad Institute Genomics Platform"/>
            <consortium name="The Broad Institute Genome Sequencing Center for Infectious Disease"/>
            <person name="Wu L."/>
            <person name="Ma J."/>
        </authorList>
    </citation>
    <scope>NUCLEOTIDE SEQUENCE [LARGE SCALE GENOMIC DNA]</scope>
    <source>
        <strain evidence="3 4">JCM 4505</strain>
    </source>
</reference>
<protein>
    <recommendedName>
        <fullName evidence="2">DUF58 domain-containing protein</fullName>
    </recommendedName>
</protein>
<gene>
    <name evidence="3" type="ORF">GCM10010302_17500</name>
</gene>
<evidence type="ECO:0000259" key="2">
    <source>
        <dbReference type="Pfam" id="PF01882"/>
    </source>
</evidence>
<feature type="domain" description="DUF58" evidence="2">
    <location>
        <begin position="194"/>
        <end position="300"/>
    </location>
</feature>
<dbReference type="InterPro" id="IPR002881">
    <property type="entry name" value="DUF58"/>
</dbReference>
<dbReference type="PANTHER" id="PTHR34351:SF1">
    <property type="entry name" value="SLR1927 PROTEIN"/>
    <property type="match status" value="1"/>
</dbReference>
<evidence type="ECO:0000313" key="3">
    <source>
        <dbReference type="EMBL" id="GAA0280214.1"/>
    </source>
</evidence>
<dbReference type="RefSeq" id="WP_344155106.1">
    <property type="nucleotide sequence ID" value="NZ_BAAABV010000011.1"/>
</dbReference>
<organism evidence="3 4">
    <name type="scientific">Streptomyces polychromogenes</name>
    <dbReference type="NCBI Taxonomy" id="67342"/>
    <lineage>
        <taxon>Bacteria</taxon>
        <taxon>Bacillati</taxon>
        <taxon>Actinomycetota</taxon>
        <taxon>Actinomycetes</taxon>
        <taxon>Kitasatosporales</taxon>
        <taxon>Streptomycetaceae</taxon>
        <taxon>Streptomyces</taxon>
    </lineage>
</organism>